<dbReference type="STRING" id="5888.A0ECJ5"/>
<sequence>MKKSLLLCGTWVTGYLIHSCSPYIKALQTTQDLDEEHSFQEFIKQYNYSQPKIIDMLHSSRQKHFLHNMIVQNENAFNLFKVYLSNNQSNLNDENGHQLHIVFNASENVKGNNNDVNSGLLATIIDNAFGQLSFLAAGFVPTATANLQVDYKKPIKLNEDYLITCEVQNIQGRKVFLKAVVQDSQNNICSEANAIFLTVNWGGNQWKKMVQLFQKTRLFNEGIQKLFYNEQ</sequence>
<evidence type="ECO:0000313" key="2">
    <source>
        <dbReference type="EMBL" id="CAK93012.1"/>
    </source>
</evidence>
<protein>
    <recommendedName>
        <fullName evidence="1">Thioesterase domain-containing protein</fullName>
    </recommendedName>
</protein>
<name>A0ECJ5_PARTE</name>
<dbReference type="AlphaFoldDB" id="A0ECJ5"/>
<dbReference type="KEGG" id="ptm:GSPATT00003881001"/>
<dbReference type="InterPro" id="IPR052061">
    <property type="entry name" value="PTE-AB_protein"/>
</dbReference>
<proteinExistence type="predicted"/>
<evidence type="ECO:0000313" key="3">
    <source>
        <dbReference type="Proteomes" id="UP000000600"/>
    </source>
</evidence>
<organism evidence="2 3">
    <name type="scientific">Paramecium tetraurelia</name>
    <dbReference type="NCBI Taxonomy" id="5888"/>
    <lineage>
        <taxon>Eukaryota</taxon>
        <taxon>Sar</taxon>
        <taxon>Alveolata</taxon>
        <taxon>Ciliophora</taxon>
        <taxon>Intramacronucleata</taxon>
        <taxon>Oligohymenophorea</taxon>
        <taxon>Peniculida</taxon>
        <taxon>Parameciidae</taxon>
        <taxon>Paramecium</taxon>
    </lineage>
</organism>
<dbReference type="RefSeq" id="XP_001460409.1">
    <property type="nucleotide sequence ID" value="XM_001460372.1"/>
</dbReference>
<reference evidence="2 3" key="1">
    <citation type="journal article" date="2006" name="Nature">
        <title>Global trends of whole-genome duplications revealed by the ciliate Paramecium tetraurelia.</title>
        <authorList>
            <consortium name="Genoscope"/>
            <person name="Aury J.-M."/>
            <person name="Jaillon O."/>
            <person name="Duret L."/>
            <person name="Noel B."/>
            <person name="Jubin C."/>
            <person name="Porcel B.M."/>
            <person name="Segurens B."/>
            <person name="Daubin V."/>
            <person name="Anthouard V."/>
            <person name="Aiach N."/>
            <person name="Arnaiz O."/>
            <person name="Billaut A."/>
            <person name="Beisson J."/>
            <person name="Blanc I."/>
            <person name="Bouhouche K."/>
            <person name="Camara F."/>
            <person name="Duharcourt S."/>
            <person name="Guigo R."/>
            <person name="Gogendeau D."/>
            <person name="Katinka M."/>
            <person name="Keller A.-M."/>
            <person name="Kissmehl R."/>
            <person name="Klotz C."/>
            <person name="Koll F."/>
            <person name="Le Moue A."/>
            <person name="Lepere C."/>
            <person name="Malinsky S."/>
            <person name="Nowacki M."/>
            <person name="Nowak J.K."/>
            <person name="Plattner H."/>
            <person name="Poulain J."/>
            <person name="Ruiz F."/>
            <person name="Serrano V."/>
            <person name="Zagulski M."/>
            <person name="Dessen P."/>
            <person name="Betermier M."/>
            <person name="Weissenbach J."/>
            <person name="Scarpelli C."/>
            <person name="Schachter V."/>
            <person name="Sperling L."/>
            <person name="Meyer E."/>
            <person name="Cohen J."/>
            <person name="Wincker P."/>
        </authorList>
    </citation>
    <scope>NUCLEOTIDE SEQUENCE [LARGE SCALE GENOMIC DNA]</scope>
    <source>
        <strain evidence="2 3">Stock d4-2</strain>
    </source>
</reference>
<keyword evidence="3" id="KW-1185">Reference proteome</keyword>
<accession>A0ECJ5</accession>
<feature type="domain" description="Thioesterase" evidence="1">
    <location>
        <begin position="114"/>
        <end position="188"/>
    </location>
</feature>
<dbReference type="Proteomes" id="UP000000600">
    <property type="component" value="Unassembled WGS sequence"/>
</dbReference>
<dbReference type="eggNOG" id="KOG4781">
    <property type="taxonomic scope" value="Eukaryota"/>
</dbReference>
<dbReference type="GeneID" id="5046194"/>
<dbReference type="OrthoDB" id="506431at2759"/>
<dbReference type="OMA" id="NICSEAN"/>
<dbReference type="InterPro" id="IPR029069">
    <property type="entry name" value="HotDog_dom_sf"/>
</dbReference>
<dbReference type="SUPFAM" id="SSF54637">
    <property type="entry name" value="Thioesterase/thiol ester dehydrase-isomerase"/>
    <property type="match status" value="1"/>
</dbReference>
<dbReference type="EMBL" id="CT868671">
    <property type="protein sequence ID" value="CAK93012.1"/>
    <property type="molecule type" value="Genomic_DNA"/>
</dbReference>
<dbReference type="CDD" id="cd03443">
    <property type="entry name" value="PaaI_thioesterase"/>
    <property type="match status" value="1"/>
</dbReference>
<dbReference type="InterPro" id="IPR006683">
    <property type="entry name" value="Thioestr_dom"/>
</dbReference>
<dbReference type="Gene3D" id="3.10.129.10">
    <property type="entry name" value="Hotdog Thioesterase"/>
    <property type="match status" value="1"/>
</dbReference>
<evidence type="ECO:0000259" key="1">
    <source>
        <dbReference type="Pfam" id="PF03061"/>
    </source>
</evidence>
<dbReference type="HOGENOM" id="CLU_1158292_0_0_1"/>
<gene>
    <name evidence="2" type="ORF">GSPATT00003881001</name>
</gene>
<dbReference type="InParanoid" id="A0ECJ5"/>
<dbReference type="Pfam" id="PF03061">
    <property type="entry name" value="4HBT"/>
    <property type="match status" value="1"/>
</dbReference>
<dbReference type="PANTHER" id="PTHR47260:SF1">
    <property type="entry name" value="UPF0644 PROTEIN PB2B4.06"/>
    <property type="match status" value="1"/>
</dbReference>
<dbReference type="PANTHER" id="PTHR47260">
    <property type="entry name" value="UPF0644 PROTEIN PB2B4.06"/>
    <property type="match status" value="1"/>
</dbReference>